<dbReference type="GeneID" id="34612904"/>
<organism evidence="2 3">
    <name type="scientific">Penicilliopsis zonata CBS 506.65</name>
    <dbReference type="NCBI Taxonomy" id="1073090"/>
    <lineage>
        <taxon>Eukaryota</taxon>
        <taxon>Fungi</taxon>
        <taxon>Dikarya</taxon>
        <taxon>Ascomycota</taxon>
        <taxon>Pezizomycotina</taxon>
        <taxon>Eurotiomycetes</taxon>
        <taxon>Eurotiomycetidae</taxon>
        <taxon>Eurotiales</taxon>
        <taxon>Aspergillaceae</taxon>
        <taxon>Penicilliopsis</taxon>
    </lineage>
</organism>
<dbReference type="RefSeq" id="XP_022581824.1">
    <property type="nucleotide sequence ID" value="XM_022726440.1"/>
</dbReference>
<dbReference type="Proteomes" id="UP000184188">
    <property type="component" value="Unassembled WGS sequence"/>
</dbReference>
<dbReference type="PANTHER" id="PTHR36576:SF2">
    <property type="entry name" value="PROTEIN CON-6, PUTATIVE (AFU_ORTHOLOGUE AFUA_4G03615)-RELATED"/>
    <property type="match status" value="1"/>
</dbReference>
<dbReference type="InterPro" id="IPR018824">
    <property type="entry name" value="Conidiation-specific_6"/>
</dbReference>
<dbReference type="GO" id="GO:0005737">
    <property type="term" value="C:cytoplasm"/>
    <property type="evidence" value="ECO:0007669"/>
    <property type="project" value="TreeGrafter"/>
</dbReference>
<dbReference type="Pfam" id="PF10346">
    <property type="entry name" value="Con-6"/>
    <property type="match status" value="2"/>
</dbReference>
<protein>
    <recommendedName>
        <fullName evidence="4">Conidiation protein 6</fullName>
    </recommendedName>
</protein>
<proteinExistence type="predicted"/>
<evidence type="ECO:0000256" key="1">
    <source>
        <dbReference type="SAM" id="MobiDB-lite"/>
    </source>
</evidence>
<evidence type="ECO:0008006" key="4">
    <source>
        <dbReference type="Google" id="ProtNLM"/>
    </source>
</evidence>
<feature type="compositionally biased region" description="Basic and acidic residues" evidence="1">
    <location>
        <begin position="84"/>
        <end position="103"/>
    </location>
</feature>
<gene>
    <name evidence="2" type="ORF">ASPZODRAFT_15996</name>
</gene>
<reference evidence="3" key="1">
    <citation type="journal article" date="2017" name="Genome Biol.">
        <title>Comparative genomics reveals high biological diversity and specific adaptations in the industrially and medically important fungal genus Aspergillus.</title>
        <authorList>
            <person name="de Vries R.P."/>
            <person name="Riley R."/>
            <person name="Wiebenga A."/>
            <person name="Aguilar-Osorio G."/>
            <person name="Amillis S."/>
            <person name="Uchima C.A."/>
            <person name="Anderluh G."/>
            <person name="Asadollahi M."/>
            <person name="Askin M."/>
            <person name="Barry K."/>
            <person name="Battaglia E."/>
            <person name="Bayram O."/>
            <person name="Benocci T."/>
            <person name="Braus-Stromeyer S.A."/>
            <person name="Caldana C."/>
            <person name="Canovas D."/>
            <person name="Cerqueira G.C."/>
            <person name="Chen F."/>
            <person name="Chen W."/>
            <person name="Choi C."/>
            <person name="Clum A."/>
            <person name="Dos Santos R.A."/>
            <person name="Damasio A.R."/>
            <person name="Diallinas G."/>
            <person name="Emri T."/>
            <person name="Fekete E."/>
            <person name="Flipphi M."/>
            <person name="Freyberg S."/>
            <person name="Gallo A."/>
            <person name="Gournas C."/>
            <person name="Habgood R."/>
            <person name="Hainaut M."/>
            <person name="Harispe M.L."/>
            <person name="Henrissat B."/>
            <person name="Hilden K.S."/>
            <person name="Hope R."/>
            <person name="Hossain A."/>
            <person name="Karabika E."/>
            <person name="Karaffa L."/>
            <person name="Karanyi Z."/>
            <person name="Krasevec N."/>
            <person name="Kuo A."/>
            <person name="Kusch H."/>
            <person name="LaButti K."/>
            <person name="Lagendijk E.L."/>
            <person name="Lapidus A."/>
            <person name="Levasseur A."/>
            <person name="Lindquist E."/>
            <person name="Lipzen A."/>
            <person name="Logrieco A.F."/>
            <person name="MacCabe A."/>
            <person name="Maekelae M.R."/>
            <person name="Malavazi I."/>
            <person name="Melin P."/>
            <person name="Meyer V."/>
            <person name="Mielnichuk N."/>
            <person name="Miskei M."/>
            <person name="Molnar A.P."/>
            <person name="Mule G."/>
            <person name="Ngan C.Y."/>
            <person name="Orejas M."/>
            <person name="Orosz E."/>
            <person name="Ouedraogo J.P."/>
            <person name="Overkamp K.M."/>
            <person name="Park H.-S."/>
            <person name="Perrone G."/>
            <person name="Piumi F."/>
            <person name="Punt P.J."/>
            <person name="Ram A.F."/>
            <person name="Ramon A."/>
            <person name="Rauscher S."/>
            <person name="Record E."/>
            <person name="Riano-Pachon D.M."/>
            <person name="Robert V."/>
            <person name="Roehrig J."/>
            <person name="Ruller R."/>
            <person name="Salamov A."/>
            <person name="Salih N.S."/>
            <person name="Samson R.A."/>
            <person name="Sandor E."/>
            <person name="Sanguinetti M."/>
            <person name="Schuetze T."/>
            <person name="Sepcic K."/>
            <person name="Shelest E."/>
            <person name="Sherlock G."/>
            <person name="Sophianopoulou V."/>
            <person name="Squina F.M."/>
            <person name="Sun H."/>
            <person name="Susca A."/>
            <person name="Todd R.B."/>
            <person name="Tsang A."/>
            <person name="Unkles S.E."/>
            <person name="van de Wiele N."/>
            <person name="van Rossen-Uffink D."/>
            <person name="Oliveira J.V."/>
            <person name="Vesth T.C."/>
            <person name="Visser J."/>
            <person name="Yu J.-H."/>
            <person name="Zhou M."/>
            <person name="Andersen M.R."/>
            <person name="Archer D.B."/>
            <person name="Baker S.E."/>
            <person name="Benoit I."/>
            <person name="Brakhage A.A."/>
            <person name="Braus G.H."/>
            <person name="Fischer R."/>
            <person name="Frisvad J.C."/>
            <person name="Goldman G.H."/>
            <person name="Houbraken J."/>
            <person name="Oakley B."/>
            <person name="Pocsi I."/>
            <person name="Scazzocchio C."/>
            <person name="Seiboth B."/>
            <person name="vanKuyk P.A."/>
            <person name="Wortman J."/>
            <person name="Dyer P.S."/>
            <person name="Grigoriev I.V."/>
        </authorList>
    </citation>
    <scope>NUCLEOTIDE SEQUENCE [LARGE SCALE GENOMIC DNA]</scope>
    <source>
        <strain evidence="3">CBS 506.65</strain>
    </source>
</reference>
<sequence length="103" mass="11549">MASSRDKDELWASGEDRVNAMRGYKAAIHNPRVSDEAKAHAQDVLDNELGGDKPRHDLYAVRGDPQKDPMRIAAGYKAATKNPRNSEEGKQRASDRLDEMENR</sequence>
<dbReference type="PANTHER" id="PTHR36576">
    <property type="entry name" value="UPF0654 PROTEIN C11D3.01C-RELATED"/>
    <property type="match status" value="1"/>
</dbReference>
<dbReference type="VEuPathDB" id="FungiDB:ASPZODRAFT_15996"/>
<name>A0A1L9SJT3_9EURO</name>
<evidence type="ECO:0000313" key="3">
    <source>
        <dbReference type="Proteomes" id="UP000184188"/>
    </source>
</evidence>
<keyword evidence="3" id="KW-1185">Reference proteome</keyword>
<feature type="region of interest" description="Disordered" evidence="1">
    <location>
        <begin position="47"/>
        <end position="103"/>
    </location>
</feature>
<dbReference type="AlphaFoldDB" id="A0A1L9SJT3"/>
<accession>A0A1L9SJT3</accession>
<dbReference type="InterPro" id="IPR052670">
    <property type="entry name" value="UPF0654_domain"/>
</dbReference>
<feature type="compositionally biased region" description="Basic and acidic residues" evidence="1">
    <location>
        <begin position="50"/>
        <end position="70"/>
    </location>
</feature>
<dbReference type="OrthoDB" id="5419162at2759"/>
<evidence type="ECO:0000313" key="2">
    <source>
        <dbReference type="EMBL" id="OJJ47314.1"/>
    </source>
</evidence>
<dbReference type="EMBL" id="KV878341">
    <property type="protein sequence ID" value="OJJ47314.1"/>
    <property type="molecule type" value="Genomic_DNA"/>
</dbReference>